<evidence type="ECO:0000313" key="2">
    <source>
        <dbReference type="EMBL" id="GAA4763497.1"/>
    </source>
</evidence>
<evidence type="ECO:0000259" key="1">
    <source>
        <dbReference type="Pfam" id="PF08242"/>
    </source>
</evidence>
<sequence length="282" mass="30945">MNGEHVTIGWEDARAANLANWEDRVALHEESYELGRYDEPGALSDVVADDLRVLEPLLPDGRIADKDVVHLQCHIGTDTVSLARAGARVTGVDFSPQALAAAERLAARAGVEATWVESDVLCAAAAVAHEFDVVYTSIGAICWLDDLAAWGRQVAALLRPGGLFYIRDGHPMLYTLDEDRDELVVRYRYFGDGTAQTWDEAGTYAGDGTVAHARTYEWPHPLSEIVSALLAAGLELVLLDEGRMLPWRFSPRMVEVPGGFAWPGEERMLVPCTFTIAARRRA</sequence>
<reference evidence="3" key="1">
    <citation type="journal article" date="2019" name="Int. J. Syst. Evol. Microbiol.">
        <title>The Global Catalogue of Microorganisms (GCM) 10K type strain sequencing project: providing services to taxonomists for standard genome sequencing and annotation.</title>
        <authorList>
            <consortium name="The Broad Institute Genomics Platform"/>
            <consortium name="The Broad Institute Genome Sequencing Center for Infectious Disease"/>
            <person name="Wu L."/>
            <person name="Ma J."/>
        </authorList>
    </citation>
    <scope>NUCLEOTIDE SEQUENCE [LARGE SCALE GENOMIC DNA]</scope>
    <source>
        <strain evidence="3">JCM 18537</strain>
    </source>
</reference>
<dbReference type="GO" id="GO:0032259">
    <property type="term" value="P:methylation"/>
    <property type="evidence" value="ECO:0007669"/>
    <property type="project" value="UniProtKB-KW"/>
</dbReference>
<dbReference type="GO" id="GO:0008168">
    <property type="term" value="F:methyltransferase activity"/>
    <property type="evidence" value="ECO:0007669"/>
    <property type="project" value="UniProtKB-KW"/>
</dbReference>
<comment type="caution">
    <text evidence="2">The sequence shown here is derived from an EMBL/GenBank/DDBJ whole genome shotgun (WGS) entry which is preliminary data.</text>
</comment>
<dbReference type="InterPro" id="IPR013217">
    <property type="entry name" value="Methyltransf_12"/>
</dbReference>
<feature type="domain" description="Methyltransferase type 12" evidence="1">
    <location>
        <begin position="70"/>
        <end position="164"/>
    </location>
</feature>
<gene>
    <name evidence="2" type="ORF">GCM10023351_02640</name>
</gene>
<keyword evidence="2" id="KW-0808">Transferase</keyword>
<evidence type="ECO:0000313" key="3">
    <source>
        <dbReference type="Proteomes" id="UP001501645"/>
    </source>
</evidence>
<dbReference type="CDD" id="cd02440">
    <property type="entry name" value="AdoMet_MTases"/>
    <property type="match status" value="1"/>
</dbReference>
<accession>A0ABP8ZSG4</accession>
<dbReference type="Proteomes" id="UP001501645">
    <property type="component" value="Unassembled WGS sequence"/>
</dbReference>
<dbReference type="SUPFAM" id="SSF53335">
    <property type="entry name" value="S-adenosyl-L-methionine-dependent methyltransferases"/>
    <property type="match status" value="1"/>
</dbReference>
<dbReference type="Gene3D" id="3.40.50.150">
    <property type="entry name" value="Vaccinia Virus protein VP39"/>
    <property type="match status" value="1"/>
</dbReference>
<protein>
    <submittedName>
        <fullName evidence="2">Class I SAM-dependent methyltransferase</fullName>
    </submittedName>
</protein>
<dbReference type="InterPro" id="IPR029063">
    <property type="entry name" value="SAM-dependent_MTases_sf"/>
</dbReference>
<organism evidence="2 3">
    <name type="scientific">Microbacterium gilvum</name>
    <dbReference type="NCBI Taxonomy" id="1336204"/>
    <lineage>
        <taxon>Bacteria</taxon>
        <taxon>Bacillati</taxon>
        <taxon>Actinomycetota</taxon>
        <taxon>Actinomycetes</taxon>
        <taxon>Micrococcales</taxon>
        <taxon>Microbacteriaceae</taxon>
        <taxon>Microbacterium</taxon>
    </lineage>
</organism>
<keyword evidence="2" id="KW-0489">Methyltransferase</keyword>
<dbReference type="RefSeq" id="WP_345435154.1">
    <property type="nucleotide sequence ID" value="NZ_BAABKO010000001.1"/>
</dbReference>
<dbReference type="Pfam" id="PF08242">
    <property type="entry name" value="Methyltransf_12"/>
    <property type="match status" value="1"/>
</dbReference>
<keyword evidence="3" id="KW-1185">Reference proteome</keyword>
<name>A0ABP8ZSG4_9MICO</name>
<proteinExistence type="predicted"/>
<dbReference type="EMBL" id="BAABKO010000001">
    <property type="protein sequence ID" value="GAA4763497.1"/>
    <property type="molecule type" value="Genomic_DNA"/>
</dbReference>